<dbReference type="PATRIC" id="fig|1768241.3.peg.4273"/>
<keyword evidence="1" id="KW-0175">Coiled coil</keyword>
<gene>
    <name evidence="3" type="ORF">TRIHO_40900</name>
</gene>
<name>A0A132BRI1_9RHOB</name>
<dbReference type="EMBL" id="LPUY01000128">
    <property type="protein sequence ID" value="KUP90973.1"/>
    <property type="molecule type" value="Genomic_DNA"/>
</dbReference>
<dbReference type="Gene3D" id="3.40.50.300">
    <property type="entry name" value="P-loop containing nucleotide triphosphate hydrolases"/>
    <property type="match status" value="1"/>
</dbReference>
<feature type="coiled-coil region" evidence="1">
    <location>
        <begin position="496"/>
        <end position="574"/>
    </location>
</feature>
<dbReference type="OrthoDB" id="9789562at2"/>
<dbReference type="SUPFAM" id="SSF52540">
    <property type="entry name" value="P-loop containing nucleoside triphosphate hydrolases"/>
    <property type="match status" value="1"/>
</dbReference>
<protein>
    <recommendedName>
        <fullName evidence="2">Protein CR006 P-loop domain-containing protein</fullName>
    </recommendedName>
</protein>
<dbReference type="InterPro" id="IPR026866">
    <property type="entry name" value="CR006_AAA"/>
</dbReference>
<accession>A0A132BRI1</accession>
<dbReference type="GO" id="GO:0006302">
    <property type="term" value="P:double-strand break repair"/>
    <property type="evidence" value="ECO:0007669"/>
    <property type="project" value="TreeGrafter"/>
</dbReference>
<proteinExistence type="predicted"/>
<dbReference type="CDD" id="cd00267">
    <property type="entry name" value="ABC_ATPase"/>
    <property type="match status" value="1"/>
</dbReference>
<feature type="domain" description="Protein CR006 P-loop" evidence="2">
    <location>
        <begin position="638"/>
        <end position="757"/>
    </location>
</feature>
<dbReference type="InterPro" id="IPR027417">
    <property type="entry name" value="P-loop_NTPase"/>
</dbReference>
<dbReference type="RefSeq" id="WP_068248204.1">
    <property type="nucleotide sequence ID" value="NZ_LPUY01000128.1"/>
</dbReference>
<reference evidence="3 4" key="1">
    <citation type="submission" date="2015-12" db="EMBL/GenBank/DDBJ databases">
        <title>Genome sequence of the marine Rhodobacteraceae strain O3.65, Candidatus Tritonibacter horizontis.</title>
        <authorList>
            <person name="Poehlein A."/>
            <person name="Giebel H.A."/>
            <person name="Voget S."/>
            <person name="Brinkhoff T."/>
        </authorList>
    </citation>
    <scope>NUCLEOTIDE SEQUENCE [LARGE SCALE GENOMIC DNA]</scope>
    <source>
        <strain evidence="3 4">O3.65</strain>
    </source>
</reference>
<evidence type="ECO:0000259" key="2">
    <source>
        <dbReference type="Pfam" id="PF13166"/>
    </source>
</evidence>
<evidence type="ECO:0000313" key="3">
    <source>
        <dbReference type="EMBL" id="KUP90973.1"/>
    </source>
</evidence>
<evidence type="ECO:0000313" key="4">
    <source>
        <dbReference type="Proteomes" id="UP000068382"/>
    </source>
</evidence>
<comment type="caution">
    <text evidence="3">The sequence shown here is derived from an EMBL/GenBank/DDBJ whole genome shotgun (WGS) entry which is preliminary data.</text>
</comment>
<organism evidence="3 4">
    <name type="scientific">Tritonibacter horizontis</name>
    <dbReference type="NCBI Taxonomy" id="1768241"/>
    <lineage>
        <taxon>Bacteria</taxon>
        <taxon>Pseudomonadati</taxon>
        <taxon>Pseudomonadota</taxon>
        <taxon>Alphaproteobacteria</taxon>
        <taxon>Rhodobacterales</taxon>
        <taxon>Paracoccaceae</taxon>
        <taxon>Tritonibacter</taxon>
    </lineage>
</organism>
<dbReference type="GO" id="GO:0000731">
    <property type="term" value="P:DNA synthesis involved in DNA repair"/>
    <property type="evidence" value="ECO:0007669"/>
    <property type="project" value="TreeGrafter"/>
</dbReference>
<dbReference type="Pfam" id="PF13166">
    <property type="entry name" value="AAA_13"/>
    <property type="match status" value="1"/>
</dbReference>
<sequence>MAFEELITWSNQEVRPDWQKDALRRLATTGELSKEDLSDLRRLIEKATELIDDEVAAVTPLAAEHLSDPAADAPRTILGAIGPVRRVDRLASDQPPIKFAKNGMTLVYGANASGKSGYCRIAKQLCRSLSPQDLKGNVYEAAAADPPEVDLAFGMEGDEPARQETTWRHGDPPPAELARISVFDTATARVYVDKDRKVEFLPYELDLLNKLALAAKALDGDFEVRENGIDVAIRAPLPAGYTDGTAVSQALAKLVPETELAYLPDEADLRALTVWNDEKEAALQSVSDEIRDDPKVRLRSHRSAKQELENIKTELSGHLGLLADDGIAKIKDAHTDMTTKAEAAKAAAQGLGEGMPIPEIGSESWRKMLIYARDFAGEAFPVRDDPKLATGEACVLCQQPLEDDAASRMAKFDEYISGRTANDSQKATNDYEVLVASINALRLGTAEQTKALLGVYGGLSDDHQAFVDEIALGYSVLAKRLEAVKAMIEAGTFDGADTLEAVQADLTQKIDAALEELQTEIDALKNADADEERMKTLASQEAELKDEKKLSEDIETMVARLKQLVERLKIKEARKLCLSGPIARQLTARRRVILTKSLKTQLTKELDTLKLSHIPIDLSDRSAGPDSVIEVGLTAHQRVANNSDVLSEGEQRALALSCFLAELIEVGAEHGIIVDDPVSSLDHSRMEAVAKRLVAEAMAGRQVIIFTHNIMFHYMIENEARRANIPCHTEWMSSLGGTKFGIIDDSGKPNHTKKAKQRIGELNEAKTKLYKDGYDPVVQEFRDSLVAVYTLMRETWERIVEEILFNGTIQRFQPGVMTQSLKHACYHPSDDYPAIFEGMKRCSHYSGHDRAADLPQDLPTKVDIDADFHALRNFYEKVSERKAILEKGHQYEKGPVPEFL</sequence>
<dbReference type="PANTHER" id="PTHR32182">
    <property type="entry name" value="DNA REPLICATION AND REPAIR PROTEIN RECF"/>
    <property type="match status" value="1"/>
</dbReference>
<keyword evidence="4" id="KW-1185">Reference proteome</keyword>
<dbReference type="AlphaFoldDB" id="A0A132BRI1"/>
<dbReference type="Proteomes" id="UP000068382">
    <property type="component" value="Unassembled WGS sequence"/>
</dbReference>
<evidence type="ECO:0000256" key="1">
    <source>
        <dbReference type="SAM" id="Coils"/>
    </source>
</evidence>
<dbReference type="PANTHER" id="PTHR32182:SF22">
    <property type="entry name" value="ATP-DEPENDENT ENDONUCLEASE, OLD FAMILY-RELATED"/>
    <property type="match status" value="1"/>
</dbReference>